<gene>
    <name evidence="2" type="ORF">Osc7112_0702</name>
</gene>
<feature type="domain" description="DUF4351" evidence="1">
    <location>
        <begin position="253"/>
        <end position="311"/>
    </location>
</feature>
<dbReference type="PATRIC" id="fig|179408.3.peg.871"/>
<dbReference type="RefSeq" id="WP_015174622.1">
    <property type="nucleotide sequence ID" value="NC_019729.1"/>
</dbReference>
<dbReference type="Pfam" id="PF14261">
    <property type="entry name" value="DUF4351"/>
    <property type="match status" value="1"/>
</dbReference>
<dbReference type="InterPro" id="IPR010106">
    <property type="entry name" value="RpnA"/>
</dbReference>
<proteinExistence type="predicted"/>
<evidence type="ECO:0000313" key="2">
    <source>
        <dbReference type="EMBL" id="AFZ05292.1"/>
    </source>
</evidence>
<reference evidence="2 3" key="1">
    <citation type="submission" date="2012-05" db="EMBL/GenBank/DDBJ databases">
        <title>Finished chromosome of genome of Oscillatoria sp. PCC 7112.</title>
        <authorList>
            <consortium name="US DOE Joint Genome Institute"/>
            <person name="Gugger M."/>
            <person name="Coursin T."/>
            <person name="Rippka R."/>
            <person name="Tandeau De Marsac N."/>
            <person name="Huntemann M."/>
            <person name="Wei C.-L."/>
            <person name="Han J."/>
            <person name="Detter J.C."/>
            <person name="Han C."/>
            <person name="Tapia R."/>
            <person name="Davenport K."/>
            <person name="Daligault H."/>
            <person name="Erkkila T."/>
            <person name="Gu W."/>
            <person name="Munk A.C.C."/>
            <person name="Teshima H."/>
            <person name="Xu Y."/>
            <person name="Chain P."/>
            <person name="Chen A."/>
            <person name="Krypides N."/>
            <person name="Mavromatis K."/>
            <person name="Markowitz V."/>
            <person name="Szeto E."/>
            <person name="Ivanova N."/>
            <person name="Mikhailova N."/>
            <person name="Ovchinnikova G."/>
            <person name="Pagani I."/>
            <person name="Pati A."/>
            <person name="Goodwin L."/>
            <person name="Peters L."/>
            <person name="Pitluck S."/>
            <person name="Woyke T."/>
            <person name="Kerfeld C."/>
        </authorList>
    </citation>
    <scope>NUCLEOTIDE SEQUENCE [LARGE SCALE GENOMIC DNA]</scope>
    <source>
        <strain evidence="2 3">PCC 7112</strain>
    </source>
</reference>
<dbReference type="HOGENOM" id="CLU_057504_1_2_3"/>
<dbReference type="KEGG" id="oni:Osc7112_0702"/>
<evidence type="ECO:0000313" key="3">
    <source>
        <dbReference type="Proteomes" id="UP000010478"/>
    </source>
</evidence>
<dbReference type="Proteomes" id="UP000010478">
    <property type="component" value="Chromosome"/>
</dbReference>
<name>K9VCU4_9CYAN</name>
<accession>K9VCU4</accession>
<organism evidence="2 3">
    <name type="scientific">Phormidium nigroviride PCC 7112</name>
    <dbReference type="NCBI Taxonomy" id="179408"/>
    <lineage>
        <taxon>Bacteria</taxon>
        <taxon>Bacillati</taxon>
        <taxon>Cyanobacteriota</taxon>
        <taxon>Cyanophyceae</taxon>
        <taxon>Oscillatoriophycideae</taxon>
        <taxon>Oscillatoriales</taxon>
        <taxon>Oscillatoriaceae</taxon>
        <taxon>Phormidium</taxon>
    </lineage>
</organism>
<protein>
    <recommendedName>
        <fullName evidence="1">DUF4351 domain-containing protein</fullName>
    </recommendedName>
</protein>
<dbReference type="AlphaFoldDB" id="K9VCU4"/>
<evidence type="ECO:0000259" key="1">
    <source>
        <dbReference type="Pfam" id="PF14261"/>
    </source>
</evidence>
<dbReference type="STRING" id="179408.Osc7112_0702"/>
<keyword evidence="3" id="KW-1185">Reference proteome</keyword>
<dbReference type="PANTHER" id="PTHR41317:SF1">
    <property type="entry name" value="PD-(D_E)XK NUCLEASE FAMILY TRANSPOSASE"/>
    <property type="match status" value="1"/>
</dbReference>
<dbReference type="InterPro" id="IPR025587">
    <property type="entry name" value="DUF4351"/>
</dbReference>
<dbReference type="NCBIfam" id="TIGR01784">
    <property type="entry name" value="T_den_put_tspse"/>
    <property type="match status" value="1"/>
</dbReference>
<dbReference type="Pfam" id="PF12784">
    <property type="entry name" value="PDDEXK_2"/>
    <property type="match status" value="1"/>
</dbReference>
<dbReference type="eggNOG" id="COG5464">
    <property type="taxonomic scope" value="Bacteria"/>
</dbReference>
<dbReference type="OrthoDB" id="451742at2"/>
<dbReference type="EMBL" id="CP003614">
    <property type="protein sequence ID" value="AFZ05292.1"/>
    <property type="molecule type" value="Genomic_DNA"/>
</dbReference>
<dbReference type="PANTHER" id="PTHR41317">
    <property type="entry name" value="PD-(D_E)XK NUCLEASE FAMILY TRANSPOSASE"/>
    <property type="match status" value="1"/>
</dbReference>
<sequence length="316" mass="35581">MRFISPKTDFAFKKIFASSEHPEILISFLNAMLYNGEPTIQELEIIDPYSAGSVTGLKDTYLDVKAKITGNKTVIVEMQVLNVAAFEKRVVYNAAKTYSTQLKAGEGYLKLNPVIALTITDFILFENTEKLISNFEFTETEEKFVYPNCELKLVFVELPKFKKELNQLETLPEKWIYFMKNAPSLEAVPDKLGSIEEINTALGIANRANLTLDELNDVDKREMFIQDQIGSVMKGIEIGIQQGIERGIQQGIERGKIEGEIGLIMRQIVRRVGDVTEEVQTRIQGLSAEQLDDLGEALLDFRSQEDLIAWLESAAG</sequence>